<keyword evidence="3" id="KW-0614">Plasmid</keyword>
<keyword evidence="3" id="KW-0255">Endonuclease</keyword>
<dbReference type="InterPro" id="IPR003615">
    <property type="entry name" value="HNH_nuc"/>
</dbReference>
<reference evidence="3 4" key="1">
    <citation type="journal article" date="2011" name="PLoS Genet.">
        <title>Azospirillum genomes reveal transition of bacteria from aquatic to terrestrial environments.</title>
        <authorList>
            <person name="Wisniewski-Dye F."/>
            <person name="Borziak K."/>
            <person name="Khalsa-Moyers G."/>
            <person name="Alexandre G."/>
            <person name="Sukharnikov L.O."/>
            <person name="Wuichet K."/>
            <person name="Hurst G.B."/>
            <person name="McDonald W.H."/>
            <person name="Robertson J.S."/>
            <person name="Barbe V."/>
            <person name="Calteau A."/>
            <person name="Rouy Z."/>
            <person name="Mangenot S."/>
            <person name="Prigent-Combaret C."/>
            <person name="Normand P."/>
            <person name="Boyer M."/>
            <person name="Siguier P."/>
            <person name="Dessaux Y."/>
            <person name="Elmerich C."/>
            <person name="Condemine G."/>
            <person name="Krishnen G."/>
            <person name="Kennedy I."/>
            <person name="Paterson A.H."/>
            <person name="Gonzalez V."/>
            <person name="Mavingui P."/>
            <person name="Zhulin I.B."/>
        </authorList>
    </citation>
    <scope>NUCLEOTIDE SEQUENCE [LARGE SCALE GENOMIC DNA]</scope>
    <source>
        <strain evidence="3 4">Sp245</strain>
    </source>
</reference>
<evidence type="ECO:0000259" key="2">
    <source>
        <dbReference type="Pfam" id="PF13392"/>
    </source>
</evidence>
<feature type="region of interest" description="Disordered" evidence="1">
    <location>
        <begin position="165"/>
        <end position="189"/>
    </location>
</feature>
<dbReference type="KEGG" id="abs:AZOBR_p340155"/>
<keyword evidence="3" id="KW-0378">Hydrolase</keyword>
<dbReference type="Proteomes" id="UP000007319">
    <property type="component" value="Plasmid AZOBR_p3"/>
</dbReference>
<protein>
    <submittedName>
        <fullName evidence="3">Endonuclease (Modular protein)</fullName>
    </submittedName>
</protein>
<dbReference type="RefSeq" id="WP_014199429.1">
    <property type="nucleotide sequence ID" value="NC_016595.1"/>
</dbReference>
<dbReference type="SUPFAM" id="SSF54060">
    <property type="entry name" value="His-Me finger endonucleases"/>
    <property type="match status" value="1"/>
</dbReference>
<dbReference type="GO" id="GO:0004519">
    <property type="term" value="F:endonuclease activity"/>
    <property type="evidence" value="ECO:0007669"/>
    <property type="project" value="UniProtKB-KW"/>
</dbReference>
<feature type="compositionally biased region" description="Basic and acidic residues" evidence="1">
    <location>
        <begin position="173"/>
        <end position="189"/>
    </location>
</feature>
<evidence type="ECO:0000256" key="1">
    <source>
        <dbReference type="SAM" id="MobiDB-lite"/>
    </source>
</evidence>
<dbReference type="InterPro" id="IPR044925">
    <property type="entry name" value="His-Me_finger_sf"/>
</dbReference>
<geneLocation type="plasmid" evidence="3 4">
    <name>AZOBR_p3</name>
</geneLocation>
<keyword evidence="4" id="KW-1185">Reference proteome</keyword>
<gene>
    <name evidence="3" type="ORF">AZOBR_p340155</name>
</gene>
<name>A0A9P1JZV1_9PROT</name>
<organism evidence="3 4">
    <name type="scientific">Azospirillum baldaniorum</name>
    <dbReference type="NCBI Taxonomy" id="1064539"/>
    <lineage>
        <taxon>Bacteria</taxon>
        <taxon>Pseudomonadati</taxon>
        <taxon>Pseudomonadota</taxon>
        <taxon>Alphaproteobacteria</taxon>
        <taxon>Rhodospirillales</taxon>
        <taxon>Azospirillaceae</taxon>
        <taxon>Azospirillum</taxon>
    </lineage>
</organism>
<dbReference type="Gene3D" id="3.90.75.10">
    <property type="entry name" value="Homing Intron 3 (I-ppo) Encoded Endonuclease, Chain A"/>
    <property type="match status" value="1"/>
</dbReference>
<proteinExistence type="predicted"/>
<feature type="region of interest" description="Disordered" evidence="1">
    <location>
        <begin position="1"/>
        <end position="20"/>
    </location>
</feature>
<evidence type="ECO:0000313" key="4">
    <source>
        <dbReference type="Proteomes" id="UP000007319"/>
    </source>
</evidence>
<keyword evidence="3" id="KW-0540">Nuclease</keyword>
<sequence>MSKIGHNKPPSDASDVGGGKLGRGKWLRVRKPLSQRFAEKVSVNPITGCHDWTGCISSGYGQISSEDSKPVLAHRVAYEMAYGPIPEGLHIDHLCRNRRCVNPEHLEAVTVLENTLRGALGIVTRAKASLQTHCKRGHPFSPENTGIDHRGHRFCRACQSDAIRRHQKQNHAHRMEMQRTRRAEQRAAR</sequence>
<accession>A0A9P1JZV1</accession>
<feature type="domain" description="HNH nuclease" evidence="2">
    <location>
        <begin position="72"/>
        <end position="115"/>
    </location>
</feature>
<evidence type="ECO:0000313" key="3">
    <source>
        <dbReference type="EMBL" id="CCD02917.1"/>
    </source>
</evidence>
<dbReference type="AlphaFoldDB" id="A0A9P1JZV1"/>
<dbReference type="Pfam" id="PF13392">
    <property type="entry name" value="HNH_3"/>
    <property type="match status" value="1"/>
</dbReference>
<dbReference type="EMBL" id="HE577330">
    <property type="protein sequence ID" value="CCD02917.1"/>
    <property type="molecule type" value="Genomic_DNA"/>
</dbReference>
<dbReference type="InterPro" id="IPR044930">
    <property type="entry name" value="Homing_endonuclease_His-Me"/>
</dbReference>